<dbReference type="EMBL" id="RWJN01000663">
    <property type="protein sequence ID" value="TCD60079.1"/>
    <property type="molecule type" value="Genomic_DNA"/>
</dbReference>
<dbReference type="GO" id="GO:0004553">
    <property type="term" value="F:hydrolase activity, hydrolyzing O-glycosyl compounds"/>
    <property type="evidence" value="ECO:0007669"/>
    <property type="project" value="InterPro"/>
</dbReference>
<dbReference type="GO" id="GO:0030246">
    <property type="term" value="F:carbohydrate binding"/>
    <property type="evidence" value="ECO:0007669"/>
    <property type="project" value="InterPro"/>
</dbReference>
<dbReference type="InterPro" id="IPR036573">
    <property type="entry name" value="CBM_sf_5/12"/>
</dbReference>
<dbReference type="Gene3D" id="2.10.10.20">
    <property type="entry name" value="Carbohydrate-binding module superfamily 5/12"/>
    <property type="match status" value="1"/>
</dbReference>
<keyword evidence="1" id="KW-0378">Hydrolase</keyword>
<protein>
    <recommendedName>
        <fullName evidence="3">Chitin-binding type-3 domain-containing protein</fullName>
    </recommendedName>
</protein>
<evidence type="ECO:0000256" key="1">
    <source>
        <dbReference type="ARBA" id="ARBA00022801"/>
    </source>
</evidence>
<dbReference type="PANTHER" id="PTHR31649">
    <property type="entry name" value="AGAP009604-PA"/>
    <property type="match status" value="1"/>
</dbReference>
<accession>A0A4R0R841</accession>
<feature type="region of interest" description="Disordered" evidence="2">
    <location>
        <begin position="54"/>
        <end position="100"/>
    </location>
</feature>
<dbReference type="SMART" id="SM00696">
    <property type="entry name" value="DM9"/>
    <property type="match status" value="2"/>
</dbReference>
<dbReference type="PANTHER" id="PTHR31649:SF1">
    <property type="entry name" value="FARNESOIC ACID O-METHYL TRANSFERASE DOMAIN-CONTAINING PROTEIN"/>
    <property type="match status" value="1"/>
</dbReference>
<proteinExistence type="predicted"/>
<evidence type="ECO:0000256" key="2">
    <source>
        <dbReference type="SAM" id="MobiDB-lite"/>
    </source>
</evidence>
<organism evidence="4 5">
    <name type="scientific">Steccherinum ochraceum</name>
    <dbReference type="NCBI Taxonomy" id="92696"/>
    <lineage>
        <taxon>Eukaryota</taxon>
        <taxon>Fungi</taxon>
        <taxon>Dikarya</taxon>
        <taxon>Basidiomycota</taxon>
        <taxon>Agaricomycotina</taxon>
        <taxon>Agaricomycetes</taxon>
        <taxon>Polyporales</taxon>
        <taxon>Steccherinaceae</taxon>
        <taxon>Steccherinum</taxon>
    </lineage>
</organism>
<dbReference type="GO" id="GO:0005576">
    <property type="term" value="C:extracellular region"/>
    <property type="evidence" value="ECO:0007669"/>
    <property type="project" value="InterPro"/>
</dbReference>
<name>A0A4R0R841_9APHY</name>
<evidence type="ECO:0000259" key="3">
    <source>
        <dbReference type="Pfam" id="PF02839"/>
    </source>
</evidence>
<gene>
    <name evidence="4" type="ORF">EIP91_010773</name>
</gene>
<dbReference type="Pfam" id="PF02839">
    <property type="entry name" value="CBM_5_12"/>
    <property type="match status" value="1"/>
</dbReference>
<feature type="compositionally biased region" description="Basic and acidic residues" evidence="2">
    <location>
        <begin position="54"/>
        <end position="78"/>
    </location>
</feature>
<dbReference type="InterPro" id="IPR006616">
    <property type="entry name" value="DM9_repeat"/>
</dbReference>
<dbReference type="GO" id="GO:0005975">
    <property type="term" value="P:carbohydrate metabolic process"/>
    <property type="evidence" value="ECO:0007669"/>
    <property type="project" value="InterPro"/>
</dbReference>
<dbReference type="AlphaFoldDB" id="A0A4R0R841"/>
<evidence type="ECO:0000313" key="5">
    <source>
        <dbReference type="Proteomes" id="UP000292702"/>
    </source>
</evidence>
<reference evidence="4 5" key="1">
    <citation type="submission" date="2018-11" db="EMBL/GenBank/DDBJ databases">
        <title>Genome assembly of Steccherinum ochraceum LE-BIN_3174, the white-rot fungus of the Steccherinaceae family (The Residual Polyporoid clade, Polyporales, Basidiomycota).</title>
        <authorList>
            <person name="Fedorova T.V."/>
            <person name="Glazunova O.A."/>
            <person name="Landesman E.O."/>
            <person name="Moiseenko K.V."/>
            <person name="Psurtseva N.V."/>
            <person name="Savinova O.S."/>
            <person name="Shakhova N.V."/>
            <person name="Tyazhelova T.V."/>
            <person name="Vasina D.V."/>
        </authorList>
    </citation>
    <scope>NUCLEOTIDE SEQUENCE [LARGE SCALE GENOMIC DNA]</scope>
    <source>
        <strain evidence="4 5">LE-BIN_3174</strain>
    </source>
</reference>
<sequence length="332" mass="37600">MTLFWEPGTQYNLGDVVEYEGHKYKIVQPHTSQVGDWAPPVTPALWARVHEEYPEEKHDHHEEKHHDRYQDEKRDEYHNQAQAPISLPPSGGPPPHATEEEKRHWYDMTPERKKQFEIGGGILAGAALLGGGLYAYKQHEKKEKEKEGRERDVLTEKDWHDDAQDRTQRFNQEGHAPGQPFTWVLVNGKNIPPGAMPGGEEAGQPLYIARGHINESLQLGKASSRFERGALFGYGGNEIPQDKYEVLVGDQNAVKWVKCTGRFDPNEFHRHGDKPIEAGHDSDGSILYIIQARDEHGGVHPGKVSSHMQGGMISYGGGERAFEEYFVLCYKH</sequence>
<dbReference type="Proteomes" id="UP000292702">
    <property type="component" value="Unassembled WGS sequence"/>
</dbReference>
<dbReference type="SUPFAM" id="SSF51055">
    <property type="entry name" value="Carbohydrate binding domain"/>
    <property type="match status" value="1"/>
</dbReference>
<feature type="region of interest" description="Disordered" evidence="2">
    <location>
        <begin position="140"/>
        <end position="163"/>
    </location>
</feature>
<dbReference type="STRING" id="92696.A0A4R0R841"/>
<keyword evidence="5" id="KW-1185">Reference proteome</keyword>
<dbReference type="OrthoDB" id="2142040at2759"/>
<feature type="compositionally biased region" description="Pro residues" evidence="2">
    <location>
        <begin position="86"/>
        <end position="96"/>
    </location>
</feature>
<evidence type="ECO:0000313" key="4">
    <source>
        <dbReference type="EMBL" id="TCD60079.1"/>
    </source>
</evidence>
<dbReference type="CDD" id="cd12214">
    <property type="entry name" value="ChiA1_BD"/>
    <property type="match status" value="1"/>
</dbReference>
<feature type="domain" description="Chitin-binding type-3" evidence="3">
    <location>
        <begin position="5"/>
        <end position="46"/>
    </location>
</feature>
<dbReference type="Pfam" id="PF11901">
    <property type="entry name" value="DM9"/>
    <property type="match status" value="2"/>
</dbReference>
<dbReference type="InterPro" id="IPR003610">
    <property type="entry name" value="CBM5/12"/>
</dbReference>
<comment type="caution">
    <text evidence="4">The sequence shown here is derived from an EMBL/GenBank/DDBJ whole genome shotgun (WGS) entry which is preliminary data.</text>
</comment>